<evidence type="ECO:0000313" key="9">
    <source>
        <dbReference type="Proteomes" id="UP000187417"/>
    </source>
</evidence>
<keyword evidence="5 7" id="KW-1133">Transmembrane helix</keyword>
<evidence type="ECO:0000256" key="7">
    <source>
        <dbReference type="SAM" id="Phobius"/>
    </source>
</evidence>
<organism evidence="8 9">
    <name type="scientific">Alistipes putredinis</name>
    <dbReference type="NCBI Taxonomy" id="28117"/>
    <lineage>
        <taxon>Bacteria</taxon>
        <taxon>Pseudomonadati</taxon>
        <taxon>Bacteroidota</taxon>
        <taxon>Bacteroidia</taxon>
        <taxon>Bacteroidales</taxon>
        <taxon>Rikenellaceae</taxon>
        <taxon>Alistipes</taxon>
    </lineage>
</organism>
<sequence>MKPLQLTKSMQSAKLNWRQILFAGLLIGSLFCSPVVTLFAGILFALTLGNPFPVWSKKASKKLLQYCVVGLGFGMNFHESLAAGREGMTFTVVSVVTVMIVGVVLGRLLRIDRKNSYLISSGTAICGGSAIAAVAPVIDADENQTSLSLATIFILNAVALFVFPVIGHWLGMGQTQFGTWAAIAIHDTSSVVGAGAAYGEEALKVATTVKLTRALWIIPLSLVSALIFRQKGKKIQIPWFIFWFVVAMLVNTYCNLPTQLTHGISVAARCGLSATLFLIGGGLSIEVIRKVGLKPLVLGIILWAVISVASLAVILLL</sequence>
<evidence type="ECO:0000256" key="3">
    <source>
        <dbReference type="ARBA" id="ARBA00022475"/>
    </source>
</evidence>
<dbReference type="STRING" id="28117.BHV66_06290"/>
<evidence type="ECO:0000256" key="1">
    <source>
        <dbReference type="ARBA" id="ARBA00004651"/>
    </source>
</evidence>
<evidence type="ECO:0000256" key="6">
    <source>
        <dbReference type="ARBA" id="ARBA00023136"/>
    </source>
</evidence>
<comment type="caution">
    <text evidence="8">The sequence shown here is derived from an EMBL/GenBank/DDBJ whole genome shotgun (WGS) entry which is preliminary data.</text>
</comment>
<feature type="transmembrane region" description="Helical" evidence="7">
    <location>
        <begin position="87"/>
        <end position="105"/>
    </location>
</feature>
<dbReference type="PANTHER" id="PTHR30106">
    <property type="entry name" value="INNER MEMBRANE PROTEIN YEIH-RELATED"/>
    <property type="match status" value="1"/>
</dbReference>
<feature type="transmembrane region" description="Helical" evidence="7">
    <location>
        <begin position="264"/>
        <end position="284"/>
    </location>
</feature>
<feature type="transmembrane region" description="Helical" evidence="7">
    <location>
        <begin position="20"/>
        <end position="46"/>
    </location>
</feature>
<evidence type="ECO:0008006" key="10">
    <source>
        <dbReference type="Google" id="ProtNLM"/>
    </source>
</evidence>
<gene>
    <name evidence="8" type="ORF">BHV66_06290</name>
</gene>
<feature type="transmembrane region" description="Helical" evidence="7">
    <location>
        <begin position="296"/>
        <end position="316"/>
    </location>
</feature>
<protein>
    <recommendedName>
        <fullName evidence="10">Sulfate exporter family transporter</fullName>
    </recommendedName>
</protein>
<keyword evidence="4 7" id="KW-0812">Transmembrane</keyword>
<feature type="transmembrane region" description="Helical" evidence="7">
    <location>
        <begin position="240"/>
        <end position="258"/>
    </location>
</feature>
<evidence type="ECO:0000256" key="4">
    <source>
        <dbReference type="ARBA" id="ARBA00022692"/>
    </source>
</evidence>
<evidence type="ECO:0000256" key="5">
    <source>
        <dbReference type="ARBA" id="ARBA00022989"/>
    </source>
</evidence>
<keyword evidence="3" id="KW-1003">Cell membrane</keyword>
<feature type="transmembrane region" description="Helical" evidence="7">
    <location>
        <begin position="117"/>
        <end position="138"/>
    </location>
</feature>
<comment type="similarity">
    <text evidence="2">Belongs to the UPF0324 family.</text>
</comment>
<dbReference type="GO" id="GO:0005886">
    <property type="term" value="C:plasma membrane"/>
    <property type="evidence" value="ECO:0007669"/>
    <property type="project" value="UniProtKB-SubCell"/>
</dbReference>
<feature type="transmembrane region" description="Helical" evidence="7">
    <location>
        <begin position="150"/>
        <end position="170"/>
    </location>
</feature>
<dbReference type="Pfam" id="PF03601">
    <property type="entry name" value="Cons_hypoth698"/>
    <property type="match status" value="1"/>
</dbReference>
<dbReference type="EMBL" id="MNQH01000030">
    <property type="protein sequence ID" value="OKY94055.1"/>
    <property type="molecule type" value="Genomic_DNA"/>
</dbReference>
<proteinExistence type="inferred from homology"/>
<evidence type="ECO:0000313" key="8">
    <source>
        <dbReference type="EMBL" id="OKY94055.1"/>
    </source>
</evidence>
<dbReference type="PANTHER" id="PTHR30106:SF1">
    <property type="entry name" value="UPF0324 MEMBRANE PROTEIN FN0533"/>
    <property type="match status" value="1"/>
</dbReference>
<reference evidence="8 9" key="1">
    <citation type="journal article" date="2016" name="Nat. Biotechnol.">
        <title>Measurement of bacterial replication rates in microbial communities.</title>
        <authorList>
            <person name="Brown C.T."/>
            <person name="Olm M.R."/>
            <person name="Thomas B.C."/>
            <person name="Banfield J.F."/>
        </authorList>
    </citation>
    <scope>NUCLEOTIDE SEQUENCE [LARGE SCALE GENOMIC DNA]</scope>
    <source>
        <strain evidence="8">CAG:67_53_122</strain>
    </source>
</reference>
<dbReference type="InterPro" id="IPR018383">
    <property type="entry name" value="UPF0324_pro"/>
</dbReference>
<evidence type="ECO:0000256" key="2">
    <source>
        <dbReference type="ARBA" id="ARBA00007977"/>
    </source>
</evidence>
<accession>A0A1Q6F594</accession>
<dbReference type="AlphaFoldDB" id="A0A1Q6F594"/>
<name>A0A1Q6F594_9BACT</name>
<dbReference type="Proteomes" id="UP000187417">
    <property type="component" value="Unassembled WGS sequence"/>
</dbReference>
<keyword evidence="6 7" id="KW-0472">Membrane</keyword>
<comment type="subcellular location">
    <subcellularLocation>
        <location evidence="1">Cell membrane</location>
        <topology evidence="1">Multi-pass membrane protein</topology>
    </subcellularLocation>
</comment>